<dbReference type="InterPro" id="IPR021354">
    <property type="entry name" value="DUF2975"/>
</dbReference>
<dbReference type="RefSeq" id="WP_386673533.1">
    <property type="nucleotide sequence ID" value="NZ_JBHLTG010000007.1"/>
</dbReference>
<sequence>MLNVKWIVALLRVLLVLAFVFLLVMEFFSIPGDILHDLGQAPEAAHLLLPMLVVAELVMICFQIVLVCIWVLLTMVRKDRIFSDASLRWVDGIVWSFVAAWVFFAGLAVYLTAYLYLTPELRDPGLPLLLFGLTLAGAVVVLLMLVMRALLRQATTLRTDMEEVI</sequence>
<accession>A0ABV6RWK4</accession>
<feature type="transmembrane region" description="Helical" evidence="1">
    <location>
        <begin position="93"/>
        <end position="116"/>
    </location>
</feature>
<evidence type="ECO:0000256" key="1">
    <source>
        <dbReference type="SAM" id="Phobius"/>
    </source>
</evidence>
<evidence type="ECO:0000313" key="3">
    <source>
        <dbReference type="Proteomes" id="UP001589896"/>
    </source>
</evidence>
<dbReference type="Pfam" id="PF11188">
    <property type="entry name" value="DUF2975"/>
    <property type="match status" value="1"/>
</dbReference>
<feature type="transmembrane region" description="Helical" evidence="1">
    <location>
        <begin position="7"/>
        <end position="28"/>
    </location>
</feature>
<keyword evidence="1" id="KW-0812">Transmembrane</keyword>
<organism evidence="2 3">
    <name type="scientific">Lysobacter korlensis</name>
    <dbReference type="NCBI Taxonomy" id="553636"/>
    <lineage>
        <taxon>Bacteria</taxon>
        <taxon>Pseudomonadati</taxon>
        <taxon>Pseudomonadota</taxon>
        <taxon>Gammaproteobacteria</taxon>
        <taxon>Lysobacterales</taxon>
        <taxon>Lysobacteraceae</taxon>
        <taxon>Lysobacter</taxon>
    </lineage>
</organism>
<comment type="caution">
    <text evidence="2">The sequence shown here is derived from an EMBL/GenBank/DDBJ whole genome shotgun (WGS) entry which is preliminary data.</text>
</comment>
<proteinExistence type="predicted"/>
<dbReference type="Proteomes" id="UP001589896">
    <property type="component" value="Unassembled WGS sequence"/>
</dbReference>
<reference evidence="2 3" key="1">
    <citation type="submission" date="2024-09" db="EMBL/GenBank/DDBJ databases">
        <authorList>
            <person name="Sun Q."/>
            <person name="Mori K."/>
        </authorList>
    </citation>
    <scope>NUCLEOTIDE SEQUENCE [LARGE SCALE GENOMIC DNA]</scope>
    <source>
        <strain evidence="2 3">KCTC 23076</strain>
    </source>
</reference>
<keyword evidence="1" id="KW-1133">Transmembrane helix</keyword>
<evidence type="ECO:0000313" key="2">
    <source>
        <dbReference type="EMBL" id="MFC0681166.1"/>
    </source>
</evidence>
<name>A0ABV6RWK4_9GAMM</name>
<feature type="transmembrane region" description="Helical" evidence="1">
    <location>
        <begin position="128"/>
        <end position="151"/>
    </location>
</feature>
<protein>
    <submittedName>
        <fullName evidence="2">DUF2975 domain-containing protein</fullName>
    </submittedName>
</protein>
<feature type="transmembrane region" description="Helical" evidence="1">
    <location>
        <begin position="48"/>
        <end position="73"/>
    </location>
</feature>
<keyword evidence="1" id="KW-0472">Membrane</keyword>
<dbReference type="EMBL" id="JBHLTG010000007">
    <property type="protein sequence ID" value="MFC0681166.1"/>
    <property type="molecule type" value="Genomic_DNA"/>
</dbReference>
<gene>
    <name evidence="2" type="ORF">ACFFGH_25335</name>
</gene>
<keyword evidence="3" id="KW-1185">Reference proteome</keyword>